<feature type="domain" description="BZIP" evidence="2">
    <location>
        <begin position="28"/>
        <end position="43"/>
    </location>
</feature>
<sequence length="196" mass="21554">MATKSFSVSASFSKGSSEWTEVSNRGERRRLQNRIAQRRFRQKAKENREKENRELENKHHAGNIYRTPSASYLKANYDVSGLPWGSLNLDVVSHSGHVHDAQQGIGLDTSISEPHQTLCPDVPSLAPFSAPNILIGASCETGCRTSHNDYSLAPPTLVEAVEEPALGFAWPHENSTDSAFLPADGRKTGPFLALIR</sequence>
<dbReference type="GO" id="GO:0003700">
    <property type="term" value="F:DNA-binding transcription factor activity"/>
    <property type="evidence" value="ECO:0007669"/>
    <property type="project" value="InterPro"/>
</dbReference>
<protein>
    <recommendedName>
        <fullName evidence="2">BZIP domain-containing protein</fullName>
    </recommendedName>
</protein>
<comment type="caution">
    <text evidence="3">The sequence shown here is derived from an EMBL/GenBank/DDBJ whole genome shotgun (WGS) entry which is preliminary data.</text>
</comment>
<dbReference type="PROSITE" id="PS00036">
    <property type="entry name" value="BZIP_BASIC"/>
    <property type="match status" value="1"/>
</dbReference>
<feature type="compositionally biased region" description="Low complexity" evidence="1">
    <location>
        <begin position="1"/>
        <end position="17"/>
    </location>
</feature>
<dbReference type="RefSeq" id="XP_022285315.1">
    <property type="nucleotide sequence ID" value="XM_022429631.1"/>
</dbReference>
<accession>A0A219ARA4</accession>
<dbReference type="PANTHER" id="PTHR39607:SF2">
    <property type="entry name" value="BZIP DOMAIN-CONTAINING PROTEIN"/>
    <property type="match status" value="1"/>
</dbReference>
<dbReference type="InterPro" id="IPR052635">
    <property type="entry name" value="Sec_Metab_Biosynth_Reg"/>
</dbReference>
<feature type="compositionally biased region" description="Basic residues" evidence="1">
    <location>
        <begin position="31"/>
        <end position="42"/>
    </location>
</feature>
<dbReference type="AlphaFoldDB" id="A0A219ARA4"/>
<evidence type="ECO:0000256" key="1">
    <source>
        <dbReference type="SAM" id="MobiDB-lite"/>
    </source>
</evidence>
<dbReference type="CDD" id="cd14688">
    <property type="entry name" value="bZIP_YAP"/>
    <property type="match status" value="1"/>
</dbReference>
<reference evidence="3 4" key="1">
    <citation type="journal article" date="2016" name="PLoS Pathog.">
        <title>Biosynthesis of antibiotic leucinostatins in bio-control fungus Purpureocillium lilacinum and their inhibition on phytophthora revealed by genome mining.</title>
        <authorList>
            <person name="Wang G."/>
            <person name="Liu Z."/>
            <person name="Lin R."/>
            <person name="Li E."/>
            <person name="Mao Z."/>
            <person name="Ling J."/>
            <person name="Yang Y."/>
            <person name="Yin W.B."/>
            <person name="Xie B."/>
        </authorList>
    </citation>
    <scope>NUCLEOTIDE SEQUENCE [LARGE SCALE GENOMIC DNA]</scope>
    <source>
        <strain evidence="3">170</strain>
    </source>
</reference>
<dbReference type="InterPro" id="IPR004827">
    <property type="entry name" value="bZIP"/>
</dbReference>
<gene>
    <name evidence="3" type="ORF">VFPPC_17963</name>
</gene>
<keyword evidence="4" id="KW-1185">Reference proteome</keyword>
<proteinExistence type="predicted"/>
<feature type="region of interest" description="Disordered" evidence="1">
    <location>
        <begin position="1"/>
        <end position="60"/>
    </location>
</feature>
<dbReference type="EMBL" id="LSBJ02000005">
    <property type="protein sequence ID" value="OWT42844.1"/>
    <property type="molecule type" value="Genomic_DNA"/>
</dbReference>
<evidence type="ECO:0000259" key="2">
    <source>
        <dbReference type="PROSITE" id="PS00036"/>
    </source>
</evidence>
<evidence type="ECO:0000313" key="4">
    <source>
        <dbReference type="Proteomes" id="UP000078397"/>
    </source>
</evidence>
<dbReference type="GeneID" id="33936851"/>
<name>A0A219ARA4_METCM</name>
<dbReference type="PANTHER" id="PTHR39607">
    <property type="entry name" value="XANTHOCILLIN BIOSYNTHESIS CLUSTER TRANSCRIPTION FACTOR XANC-RELATED"/>
    <property type="match status" value="1"/>
</dbReference>
<dbReference type="Proteomes" id="UP000078397">
    <property type="component" value="Unassembled WGS sequence"/>
</dbReference>
<organism evidence="3 4">
    <name type="scientific">Pochonia chlamydosporia 170</name>
    <dbReference type="NCBI Taxonomy" id="1380566"/>
    <lineage>
        <taxon>Eukaryota</taxon>
        <taxon>Fungi</taxon>
        <taxon>Dikarya</taxon>
        <taxon>Ascomycota</taxon>
        <taxon>Pezizomycotina</taxon>
        <taxon>Sordariomycetes</taxon>
        <taxon>Hypocreomycetidae</taxon>
        <taxon>Hypocreales</taxon>
        <taxon>Clavicipitaceae</taxon>
        <taxon>Pochonia</taxon>
    </lineage>
</organism>
<evidence type="ECO:0000313" key="3">
    <source>
        <dbReference type="EMBL" id="OWT42844.1"/>
    </source>
</evidence>
<feature type="compositionally biased region" description="Basic and acidic residues" evidence="1">
    <location>
        <begin position="43"/>
        <end position="59"/>
    </location>
</feature>
<dbReference type="KEGG" id="pchm:VFPPC_17963"/>